<evidence type="ECO:0000256" key="4">
    <source>
        <dbReference type="ARBA" id="ARBA00022801"/>
    </source>
</evidence>
<dbReference type="OrthoDB" id="5823761at2759"/>
<gene>
    <name evidence="9" type="ORF">BDY21DRAFT_368747</name>
</gene>
<comment type="catalytic activity">
    <reaction evidence="1">
        <text>Endohydrolysis of (1-&gt;4)-beta-D-glucosidic linkages in cellulose, lichenin and cereal beta-D-glucans.</text>
        <dbReference type="EC" id="3.2.1.4"/>
    </reaction>
</comment>
<keyword evidence="7" id="KW-0732">Signal</keyword>
<dbReference type="AlphaFoldDB" id="A0A6A6PCA7"/>
<feature type="signal peptide" evidence="7">
    <location>
        <begin position="1"/>
        <end position="18"/>
    </location>
</feature>
<keyword evidence="5 6" id="KW-0326">Glycosidase</keyword>
<dbReference type="EMBL" id="MU001671">
    <property type="protein sequence ID" value="KAF2461558.1"/>
    <property type="molecule type" value="Genomic_DNA"/>
</dbReference>
<dbReference type="Proteomes" id="UP000799766">
    <property type="component" value="Unassembled WGS sequence"/>
</dbReference>
<reference evidence="9" key="1">
    <citation type="journal article" date="2020" name="Stud. Mycol.">
        <title>101 Dothideomycetes genomes: a test case for predicting lifestyles and emergence of pathogens.</title>
        <authorList>
            <person name="Haridas S."/>
            <person name="Albert R."/>
            <person name="Binder M."/>
            <person name="Bloem J."/>
            <person name="Labutti K."/>
            <person name="Salamov A."/>
            <person name="Andreopoulos B."/>
            <person name="Baker S."/>
            <person name="Barry K."/>
            <person name="Bills G."/>
            <person name="Bluhm B."/>
            <person name="Cannon C."/>
            <person name="Castanera R."/>
            <person name="Culley D."/>
            <person name="Daum C."/>
            <person name="Ezra D."/>
            <person name="Gonzalez J."/>
            <person name="Henrissat B."/>
            <person name="Kuo A."/>
            <person name="Liang C."/>
            <person name="Lipzen A."/>
            <person name="Lutzoni F."/>
            <person name="Magnuson J."/>
            <person name="Mondo S."/>
            <person name="Nolan M."/>
            <person name="Ohm R."/>
            <person name="Pangilinan J."/>
            <person name="Park H.-J."/>
            <person name="Ramirez L."/>
            <person name="Alfaro M."/>
            <person name="Sun H."/>
            <person name="Tritt A."/>
            <person name="Yoshinaga Y."/>
            <person name="Zwiers L.-H."/>
            <person name="Turgeon B."/>
            <person name="Goodwin S."/>
            <person name="Spatafora J."/>
            <person name="Crous P."/>
            <person name="Grigoriev I."/>
        </authorList>
    </citation>
    <scope>NUCLEOTIDE SEQUENCE</scope>
    <source>
        <strain evidence="9">ATCC 16933</strain>
    </source>
</reference>
<dbReference type="SUPFAM" id="SSF51445">
    <property type="entry name" value="(Trans)glycosidases"/>
    <property type="match status" value="1"/>
</dbReference>
<dbReference type="InterPro" id="IPR001547">
    <property type="entry name" value="Glyco_hydro_5"/>
</dbReference>
<organism evidence="9 10">
    <name type="scientific">Lineolata rhizophorae</name>
    <dbReference type="NCBI Taxonomy" id="578093"/>
    <lineage>
        <taxon>Eukaryota</taxon>
        <taxon>Fungi</taxon>
        <taxon>Dikarya</taxon>
        <taxon>Ascomycota</taxon>
        <taxon>Pezizomycotina</taxon>
        <taxon>Dothideomycetes</taxon>
        <taxon>Dothideomycetes incertae sedis</taxon>
        <taxon>Lineolatales</taxon>
        <taxon>Lineolataceae</taxon>
        <taxon>Lineolata</taxon>
    </lineage>
</organism>
<dbReference type="EC" id="3.2.1.4" evidence="3"/>
<dbReference type="PANTHER" id="PTHR34142">
    <property type="entry name" value="ENDO-BETA-1,4-GLUCANASE A"/>
    <property type="match status" value="1"/>
</dbReference>
<evidence type="ECO:0000313" key="9">
    <source>
        <dbReference type="EMBL" id="KAF2461558.1"/>
    </source>
</evidence>
<dbReference type="InterPro" id="IPR017853">
    <property type="entry name" value="GH"/>
</dbReference>
<accession>A0A6A6PCA7</accession>
<evidence type="ECO:0000313" key="10">
    <source>
        <dbReference type="Proteomes" id="UP000799766"/>
    </source>
</evidence>
<dbReference type="PANTHER" id="PTHR34142:SF1">
    <property type="entry name" value="GLYCOSIDE HYDROLASE FAMILY 5 DOMAIN-CONTAINING PROTEIN"/>
    <property type="match status" value="1"/>
</dbReference>
<dbReference type="Gene3D" id="3.20.20.80">
    <property type="entry name" value="Glycosidases"/>
    <property type="match status" value="1"/>
</dbReference>
<evidence type="ECO:0000256" key="3">
    <source>
        <dbReference type="ARBA" id="ARBA00012601"/>
    </source>
</evidence>
<keyword evidence="10" id="KW-1185">Reference proteome</keyword>
<evidence type="ECO:0000256" key="6">
    <source>
        <dbReference type="RuleBase" id="RU361153"/>
    </source>
</evidence>
<keyword evidence="4 6" id="KW-0378">Hydrolase</keyword>
<dbReference type="Pfam" id="PF00150">
    <property type="entry name" value="Cellulase"/>
    <property type="match status" value="1"/>
</dbReference>
<sequence>MRFSVLATAAALAGFTAAQEDREFEFFCMNESGAEFGEDTLPGEYGTEFIWYDESTMQTFIDGGVNLFRLNFKMERLTPNQLTAAVDPGYMANLTSNVEFLTNQGVYAMIQPHNYGRFYENIITDVDGFGAWWATVAEPFADNEYVIFDVNNEFHDMDQNLVVQLNQAAIDAIRGAGATSQYITPEGNSWTGAWTWTSSGNSQTMGALTDPEDKLLYQMHQYLDSDGSGTHEECVSATIMSERLQAATQWLQSNGKRGFLGEFAAGPNDQCKQAINDGLSYLAANSDVWAGHCWWAAGPWWADYMYSIEPPSGTAYVEYFPILQNYQ</sequence>
<dbReference type="GO" id="GO:0009251">
    <property type="term" value="P:glucan catabolic process"/>
    <property type="evidence" value="ECO:0007669"/>
    <property type="project" value="TreeGrafter"/>
</dbReference>
<name>A0A6A6PCA7_9PEZI</name>
<feature type="chain" id="PRO_5025470865" description="cellulase" evidence="7">
    <location>
        <begin position="19"/>
        <end position="327"/>
    </location>
</feature>
<dbReference type="GO" id="GO:0008810">
    <property type="term" value="F:cellulase activity"/>
    <property type="evidence" value="ECO:0007669"/>
    <property type="project" value="UniProtKB-EC"/>
</dbReference>
<evidence type="ECO:0000259" key="8">
    <source>
        <dbReference type="Pfam" id="PF00150"/>
    </source>
</evidence>
<evidence type="ECO:0000256" key="5">
    <source>
        <dbReference type="ARBA" id="ARBA00023295"/>
    </source>
</evidence>
<protein>
    <recommendedName>
        <fullName evidence="3">cellulase</fullName>
        <ecNumber evidence="3">3.2.1.4</ecNumber>
    </recommendedName>
</protein>
<evidence type="ECO:0000256" key="1">
    <source>
        <dbReference type="ARBA" id="ARBA00000966"/>
    </source>
</evidence>
<comment type="similarity">
    <text evidence="2 6">Belongs to the glycosyl hydrolase 5 (cellulase A) family.</text>
</comment>
<evidence type="ECO:0000256" key="7">
    <source>
        <dbReference type="SAM" id="SignalP"/>
    </source>
</evidence>
<feature type="domain" description="Glycoside hydrolase family 5" evidence="8">
    <location>
        <begin position="30"/>
        <end position="297"/>
    </location>
</feature>
<evidence type="ECO:0000256" key="2">
    <source>
        <dbReference type="ARBA" id="ARBA00005641"/>
    </source>
</evidence>
<proteinExistence type="inferred from homology"/>